<sequence>MDAMNFFLATDDDKEILVAAKTGNLELLQFRDEAGNNEAFRLKCERLSEFVGTCLHVAAMKGNVEMCRFLIEEVKINIDIGAYLGESPLVMAALYEQFRAAEYLINQGANVKMSSYRGTTFLHTAAMFGNREIMQLLLLKGADIEAHSVKGTPLQYAAAFGKVESVRFLLSLGADPNAVSPLSVSPLMGAIRCRSPELLELLLKAGADPNKMSRGLSPLAIAANENDTQFLKLLLAAGANPNSLTAELLLPIEYAAKVGNVEGLIILFLVTERHSRYPNWTIRGIENRFHSESAKTQIKEMQDSLFRKLDDQGKDAAKSKDYARAVEMFSKAIYLRPDNARLLSNRSLCWANLNEPHFALYDAEKSLKRKPNWRKALYRAGSASMLLKNYHKASLLYKKASTLEPNNMEIKKGLSLALKHVVLLQAERDPITMAAFLALQFHISDTFFMNLHELAKKDPKEAMKTLGKFLDDQDLSRLLI</sequence>
<evidence type="ECO:0000256" key="1">
    <source>
        <dbReference type="PROSITE-ProRule" id="PRU00023"/>
    </source>
</evidence>
<evidence type="ECO:0000313" key="3">
    <source>
        <dbReference type="EMBL" id="KAL3623909.1"/>
    </source>
</evidence>
<feature type="repeat" description="ANK" evidence="1">
    <location>
        <begin position="84"/>
        <end position="116"/>
    </location>
</feature>
<feature type="repeat" description="ANK" evidence="1">
    <location>
        <begin position="214"/>
        <end position="246"/>
    </location>
</feature>
<protein>
    <recommendedName>
        <fullName evidence="5">Ankyrin repeat protein</fullName>
    </recommendedName>
</protein>
<dbReference type="InterPro" id="IPR002110">
    <property type="entry name" value="Ankyrin_rpt"/>
</dbReference>
<keyword evidence="2" id="KW-0802">TPR repeat</keyword>
<dbReference type="SUPFAM" id="SSF48452">
    <property type="entry name" value="TPR-like"/>
    <property type="match status" value="1"/>
</dbReference>
<dbReference type="Proteomes" id="UP001632038">
    <property type="component" value="Unassembled WGS sequence"/>
</dbReference>
<proteinExistence type="predicted"/>
<evidence type="ECO:0000313" key="4">
    <source>
        <dbReference type="Proteomes" id="UP001632038"/>
    </source>
</evidence>
<evidence type="ECO:0008006" key="5">
    <source>
        <dbReference type="Google" id="ProtNLM"/>
    </source>
</evidence>
<keyword evidence="1" id="KW-0040">ANK repeat</keyword>
<reference evidence="4" key="1">
    <citation type="journal article" date="2024" name="IScience">
        <title>Strigolactones Initiate the Formation of Haustorium-like Structures in Castilleja.</title>
        <authorList>
            <person name="Buerger M."/>
            <person name="Peterson D."/>
            <person name="Chory J."/>
        </authorList>
    </citation>
    <scope>NUCLEOTIDE SEQUENCE [LARGE SCALE GENOMIC DNA]</scope>
</reference>
<dbReference type="Pfam" id="PF13181">
    <property type="entry name" value="TPR_8"/>
    <property type="match status" value="2"/>
</dbReference>
<gene>
    <name evidence="3" type="ORF">CASFOL_032725</name>
</gene>
<feature type="repeat" description="ANK" evidence="1">
    <location>
        <begin position="182"/>
        <end position="214"/>
    </location>
</feature>
<feature type="repeat" description="ANK" evidence="1">
    <location>
        <begin position="149"/>
        <end position="181"/>
    </location>
</feature>
<feature type="repeat" description="ANK" evidence="1">
    <location>
        <begin position="117"/>
        <end position="149"/>
    </location>
</feature>
<dbReference type="Gene3D" id="1.25.40.20">
    <property type="entry name" value="Ankyrin repeat-containing domain"/>
    <property type="match status" value="2"/>
</dbReference>
<evidence type="ECO:0000256" key="2">
    <source>
        <dbReference type="PROSITE-ProRule" id="PRU00339"/>
    </source>
</evidence>
<dbReference type="PANTHER" id="PTHR46224:SF67">
    <property type="entry name" value="HSP70-HSP90 ORGANIZING PROTEIN 3-LIKE"/>
    <property type="match status" value="1"/>
</dbReference>
<dbReference type="SUPFAM" id="SSF48403">
    <property type="entry name" value="Ankyrin repeat"/>
    <property type="match status" value="1"/>
</dbReference>
<accession>A0ABD3C2V3</accession>
<feature type="repeat" description="TPR" evidence="2">
    <location>
        <begin position="374"/>
        <end position="407"/>
    </location>
</feature>
<dbReference type="AlphaFoldDB" id="A0ABD3C2V3"/>
<comment type="caution">
    <text evidence="3">The sequence shown here is derived from an EMBL/GenBank/DDBJ whole genome shotgun (WGS) entry which is preliminary data.</text>
</comment>
<dbReference type="InterPro" id="IPR051616">
    <property type="entry name" value="Cul2-RING_E3_ligase_SR"/>
</dbReference>
<dbReference type="PROSITE" id="PS50297">
    <property type="entry name" value="ANK_REP_REGION"/>
    <property type="match status" value="4"/>
</dbReference>
<dbReference type="EMBL" id="JAVIJP010000054">
    <property type="protein sequence ID" value="KAL3623909.1"/>
    <property type="molecule type" value="Genomic_DNA"/>
</dbReference>
<dbReference type="SMART" id="SM00028">
    <property type="entry name" value="TPR"/>
    <property type="match status" value="3"/>
</dbReference>
<dbReference type="PROSITE" id="PS50088">
    <property type="entry name" value="ANK_REPEAT"/>
    <property type="match status" value="5"/>
</dbReference>
<dbReference type="PROSITE" id="PS50005">
    <property type="entry name" value="TPR"/>
    <property type="match status" value="2"/>
</dbReference>
<dbReference type="SMART" id="SM00248">
    <property type="entry name" value="ANK"/>
    <property type="match status" value="6"/>
</dbReference>
<dbReference type="Pfam" id="PF12796">
    <property type="entry name" value="Ank_2"/>
    <property type="match status" value="3"/>
</dbReference>
<name>A0ABD3C2V3_9LAMI</name>
<organism evidence="3 4">
    <name type="scientific">Castilleja foliolosa</name>
    <dbReference type="NCBI Taxonomy" id="1961234"/>
    <lineage>
        <taxon>Eukaryota</taxon>
        <taxon>Viridiplantae</taxon>
        <taxon>Streptophyta</taxon>
        <taxon>Embryophyta</taxon>
        <taxon>Tracheophyta</taxon>
        <taxon>Spermatophyta</taxon>
        <taxon>Magnoliopsida</taxon>
        <taxon>eudicotyledons</taxon>
        <taxon>Gunneridae</taxon>
        <taxon>Pentapetalae</taxon>
        <taxon>asterids</taxon>
        <taxon>lamiids</taxon>
        <taxon>Lamiales</taxon>
        <taxon>Orobanchaceae</taxon>
        <taxon>Pedicularideae</taxon>
        <taxon>Castillejinae</taxon>
        <taxon>Castilleja</taxon>
    </lineage>
</organism>
<keyword evidence="4" id="KW-1185">Reference proteome</keyword>
<dbReference type="Gene3D" id="1.25.40.10">
    <property type="entry name" value="Tetratricopeptide repeat domain"/>
    <property type="match status" value="1"/>
</dbReference>
<dbReference type="InterPro" id="IPR011990">
    <property type="entry name" value="TPR-like_helical_dom_sf"/>
</dbReference>
<feature type="repeat" description="TPR" evidence="2">
    <location>
        <begin position="306"/>
        <end position="339"/>
    </location>
</feature>
<dbReference type="InterPro" id="IPR019734">
    <property type="entry name" value="TPR_rpt"/>
</dbReference>
<dbReference type="InterPro" id="IPR036770">
    <property type="entry name" value="Ankyrin_rpt-contain_sf"/>
</dbReference>
<dbReference type="PRINTS" id="PR01415">
    <property type="entry name" value="ANKYRIN"/>
</dbReference>
<dbReference type="PANTHER" id="PTHR46224">
    <property type="entry name" value="ANKYRIN REPEAT FAMILY PROTEIN"/>
    <property type="match status" value="1"/>
</dbReference>